<dbReference type="RefSeq" id="XP_029226257.1">
    <property type="nucleotide sequence ID" value="XM_029373623.1"/>
</dbReference>
<name>A0A422NZ17_9TRYP</name>
<dbReference type="GeneID" id="40320362"/>
<feature type="region of interest" description="Disordered" evidence="1">
    <location>
        <begin position="112"/>
        <end position="160"/>
    </location>
</feature>
<evidence type="ECO:0000256" key="1">
    <source>
        <dbReference type="SAM" id="MobiDB-lite"/>
    </source>
</evidence>
<protein>
    <submittedName>
        <fullName evidence="2">Putative 3'a2rel-related protein</fullName>
    </submittedName>
</protein>
<feature type="compositionally biased region" description="Acidic residues" evidence="1">
    <location>
        <begin position="203"/>
        <end position="243"/>
    </location>
</feature>
<dbReference type="AlphaFoldDB" id="A0A422NZ17"/>
<feature type="compositionally biased region" description="Low complexity" evidence="1">
    <location>
        <begin position="114"/>
        <end position="132"/>
    </location>
</feature>
<proteinExistence type="predicted"/>
<feature type="region of interest" description="Disordered" evidence="1">
    <location>
        <begin position="33"/>
        <end position="91"/>
    </location>
</feature>
<accession>A0A422NZ17</accession>
<sequence length="262" mass="27938">MGRAIGGGEWLTGGNRLEDDAADKDAALLDVSRPVDTFDPILDEAEKHKKRRQRHRNLGDADSYNTDELDAEKDATADVTDGGALPRASGDVGAYDAATTRVWLKTLVSETGLDADGPGAADGAGAAPQAPATEQSGEAGASRQLHKAASSCGSLRQRLSSRTMSRGFDEMLATLAPPRALGEAFHEKHRAKRESPVVLNEITLEEEEFAEEEEEEEDEDEESEAMSEGEEEEEAGAADEEKGDGDIQQTMALSPARSTPAK</sequence>
<dbReference type="OrthoDB" id="249924at2759"/>
<dbReference type="EMBL" id="MKKU01000477">
    <property type="protein sequence ID" value="RNF10671.1"/>
    <property type="molecule type" value="Genomic_DNA"/>
</dbReference>
<evidence type="ECO:0000313" key="3">
    <source>
        <dbReference type="Proteomes" id="UP000284403"/>
    </source>
</evidence>
<feature type="region of interest" description="Disordered" evidence="1">
    <location>
        <begin position="184"/>
        <end position="262"/>
    </location>
</feature>
<feature type="compositionally biased region" description="Polar residues" evidence="1">
    <location>
        <begin position="151"/>
        <end position="160"/>
    </location>
</feature>
<keyword evidence="3" id="KW-1185">Reference proteome</keyword>
<comment type="caution">
    <text evidence="2">The sequence shown here is derived from an EMBL/GenBank/DDBJ whole genome shotgun (WGS) entry which is preliminary data.</text>
</comment>
<organism evidence="2 3">
    <name type="scientific">Trypanosoma conorhini</name>
    <dbReference type="NCBI Taxonomy" id="83891"/>
    <lineage>
        <taxon>Eukaryota</taxon>
        <taxon>Discoba</taxon>
        <taxon>Euglenozoa</taxon>
        <taxon>Kinetoplastea</taxon>
        <taxon>Metakinetoplastina</taxon>
        <taxon>Trypanosomatida</taxon>
        <taxon>Trypanosomatidae</taxon>
        <taxon>Trypanosoma</taxon>
    </lineage>
</organism>
<evidence type="ECO:0000313" key="2">
    <source>
        <dbReference type="EMBL" id="RNF10671.1"/>
    </source>
</evidence>
<gene>
    <name evidence="2" type="ORF">Tco025E_06751</name>
</gene>
<dbReference type="Proteomes" id="UP000284403">
    <property type="component" value="Unassembled WGS sequence"/>
</dbReference>
<reference evidence="2 3" key="1">
    <citation type="journal article" date="2018" name="BMC Genomics">
        <title>Genomic comparison of Trypanosoma conorhini and Trypanosoma rangeli to Trypanosoma cruzi strains of high and low virulence.</title>
        <authorList>
            <person name="Bradwell K.R."/>
            <person name="Koparde V.N."/>
            <person name="Matveyev A.V."/>
            <person name="Serrano M.G."/>
            <person name="Alves J.M."/>
            <person name="Parikh H."/>
            <person name="Huang B."/>
            <person name="Lee V."/>
            <person name="Espinosa-Alvarez O."/>
            <person name="Ortiz P.A."/>
            <person name="Costa-Martins A.G."/>
            <person name="Teixeira M.M."/>
            <person name="Buck G.A."/>
        </authorList>
    </citation>
    <scope>NUCLEOTIDE SEQUENCE [LARGE SCALE GENOMIC DNA]</scope>
    <source>
        <strain evidence="2 3">025E</strain>
    </source>
</reference>